<dbReference type="KEGG" id="lrs:PX52LOC_08247"/>
<keyword evidence="12" id="KW-0732">Signal</keyword>
<dbReference type="PANTHER" id="PTHR43199:SF1">
    <property type="entry name" value="GLUTATHIONE HYDROLASE PROENZYME"/>
    <property type="match status" value="1"/>
</dbReference>
<dbReference type="EC" id="3.4.19.13" evidence="11"/>
<dbReference type="GO" id="GO:0036374">
    <property type="term" value="F:glutathione hydrolase activity"/>
    <property type="evidence" value="ECO:0007669"/>
    <property type="project" value="UniProtKB-UniRule"/>
</dbReference>
<organism evidence="13 14">
    <name type="scientific">Limnoglobus roseus</name>
    <dbReference type="NCBI Taxonomy" id="2598579"/>
    <lineage>
        <taxon>Bacteria</taxon>
        <taxon>Pseudomonadati</taxon>
        <taxon>Planctomycetota</taxon>
        <taxon>Planctomycetia</taxon>
        <taxon>Gemmatales</taxon>
        <taxon>Gemmataceae</taxon>
        <taxon>Limnoglobus</taxon>
    </lineage>
</organism>
<comment type="catalytic activity">
    <reaction evidence="1 11">
        <text>an S-substituted glutathione + H2O = an S-substituted L-cysteinylglycine + L-glutamate</text>
        <dbReference type="Rhea" id="RHEA:59468"/>
        <dbReference type="ChEBI" id="CHEBI:15377"/>
        <dbReference type="ChEBI" id="CHEBI:29985"/>
        <dbReference type="ChEBI" id="CHEBI:90779"/>
        <dbReference type="ChEBI" id="CHEBI:143103"/>
        <dbReference type="EC" id="3.4.19.13"/>
    </reaction>
</comment>
<dbReference type="Gene3D" id="3.60.20.40">
    <property type="match status" value="1"/>
</dbReference>
<keyword evidence="7 11" id="KW-0012">Acyltransferase</keyword>
<dbReference type="SUPFAM" id="SSF56235">
    <property type="entry name" value="N-terminal nucleophile aminohydrolases (Ntn hydrolases)"/>
    <property type="match status" value="1"/>
</dbReference>
<keyword evidence="5 11" id="KW-0378">Hydrolase</keyword>
<dbReference type="InterPro" id="IPR000101">
    <property type="entry name" value="GGT_peptidase"/>
</dbReference>
<comment type="subunit">
    <text evidence="11">This enzyme consists of two polypeptide chains, which are synthesized in precursor form from a single polypeptide.</text>
</comment>
<evidence type="ECO:0000256" key="12">
    <source>
        <dbReference type="SAM" id="SignalP"/>
    </source>
</evidence>
<dbReference type="Gene3D" id="1.10.246.130">
    <property type="match status" value="1"/>
</dbReference>
<dbReference type="InterPro" id="IPR029055">
    <property type="entry name" value="Ntn_hydrolases_N"/>
</dbReference>
<feature type="binding site" evidence="10">
    <location>
        <position position="94"/>
    </location>
    <ligand>
        <name>L-glutamate</name>
        <dbReference type="ChEBI" id="CHEBI:29985"/>
    </ligand>
</feature>
<evidence type="ECO:0000256" key="1">
    <source>
        <dbReference type="ARBA" id="ARBA00001049"/>
    </source>
</evidence>
<keyword evidence="4 11" id="KW-0808">Transferase</keyword>
<evidence type="ECO:0000256" key="10">
    <source>
        <dbReference type="PIRSR" id="PIRSR600101-2"/>
    </source>
</evidence>
<evidence type="ECO:0000256" key="6">
    <source>
        <dbReference type="ARBA" id="ARBA00023145"/>
    </source>
</evidence>
<dbReference type="EMBL" id="CP042425">
    <property type="protein sequence ID" value="QEL21117.1"/>
    <property type="molecule type" value="Genomic_DNA"/>
</dbReference>
<comment type="similarity">
    <text evidence="3 11">Belongs to the gamma-glutamyltransferase family.</text>
</comment>
<name>A0A5C1ASI4_9BACT</name>
<comment type="pathway">
    <text evidence="11">Sulfur metabolism; glutathione metabolism.</text>
</comment>
<comment type="catalytic activity">
    <reaction evidence="2 11">
        <text>glutathione + H2O = L-cysteinylglycine + L-glutamate</text>
        <dbReference type="Rhea" id="RHEA:28807"/>
        <dbReference type="ChEBI" id="CHEBI:15377"/>
        <dbReference type="ChEBI" id="CHEBI:29985"/>
        <dbReference type="ChEBI" id="CHEBI:57925"/>
        <dbReference type="ChEBI" id="CHEBI:61694"/>
        <dbReference type="EC" id="3.4.19.13"/>
    </reaction>
</comment>
<reference evidence="14" key="1">
    <citation type="submission" date="2019-08" db="EMBL/GenBank/DDBJ databases">
        <title>Limnoglobus roseus gen. nov., sp. nov., a novel freshwater planctomycete with a giant genome from the family Gemmataceae.</title>
        <authorList>
            <person name="Kulichevskaya I.S."/>
            <person name="Naumoff D.G."/>
            <person name="Miroshnikov K."/>
            <person name="Ivanova A."/>
            <person name="Philippov D.A."/>
            <person name="Hakobyan A."/>
            <person name="Rijpstra I.C."/>
            <person name="Sinninghe Damste J.S."/>
            <person name="Liesack W."/>
            <person name="Dedysh S.N."/>
        </authorList>
    </citation>
    <scope>NUCLEOTIDE SEQUENCE [LARGE SCALE GENOMIC DNA]</scope>
    <source>
        <strain evidence="14">PX52</strain>
    </source>
</reference>
<keyword evidence="6 11" id="KW-0865">Zymogen</keyword>
<evidence type="ECO:0000256" key="7">
    <source>
        <dbReference type="ARBA" id="ARBA00023315"/>
    </source>
</evidence>
<feature type="binding site" evidence="10">
    <location>
        <begin position="436"/>
        <end position="437"/>
    </location>
    <ligand>
        <name>L-glutamate</name>
        <dbReference type="ChEBI" id="CHEBI:29985"/>
    </ligand>
</feature>
<dbReference type="InterPro" id="IPR043137">
    <property type="entry name" value="GGT_ssub_C"/>
</dbReference>
<evidence type="ECO:0000256" key="5">
    <source>
        <dbReference type="ARBA" id="ARBA00022801"/>
    </source>
</evidence>
<feature type="binding site" evidence="10">
    <location>
        <position position="458"/>
    </location>
    <ligand>
        <name>L-glutamate</name>
        <dbReference type="ChEBI" id="CHEBI:29985"/>
    </ligand>
</feature>
<dbReference type="GO" id="GO:0006750">
    <property type="term" value="P:glutathione biosynthetic process"/>
    <property type="evidence" value="ECO:0007669"/>
    <property type="project" value="UniProtKB-KW"/>
</dbReference>
<dbReference type="PRINTS" id="PR01210">
    <property type="entry name" value="GGTRANSPTASE"/>
</dbReference>
<dbReference type="Pfam" id="PF01019">
    <property type="entry name" value="G_glu_transpept"/>
    <property type="match status" value="1"/>
</dbReference>
<proteinExistence type="inferred from homology"/>
<sequence length="554" mass="58707">MRTLLTLLVLALPVFAQSPRPPVESKNGMVVCVCPLAADVGAKVLADGGNAVDAAVAVAFAEAVTWPEAGNIGGGGFMLVRPNDGKDATFFDYRETAPAAATKTLFADGTTDWRSHKSAGVPGTVRGLELAHKRFGSKPWKDLVAPAVMLAKDGFAIDGPLAKRLNDILADGKTTNAEFRRIFGKADGSKWQAGDTLRQTNLGTTLAGIAEHGPAWFYTGPPAEQLDAEMKDGGGLITKADLAGYAAKERKPLTGTYRGYDIVAAPPPSSGGTAILEALNVLEQFDVKAHPRHSVETIHLIAEVQRRVFRDRAEFLGDTDFLTVPPHLTTKEYAKKVAATIDPNKATPSESLAGTIPIAETGGNTTHFSVIDKTGFAVSNTYTLENNFGSRIAVRGAGFILNNEMTDFNPIPGTTTRTGKIGTEPNQIVPGKRMLSSMTPTIVTKGGQPYLVTGSPGGRTIINTVLCVLVNTLDYDMSPTAAVDVARQHHQWFPDQLAVEKFPGSDDVIAKLKAMGHKVVDAKQGDAHSIRIDPTGTFSGAADKRINGKASGVK</sequence>
<evidence type="ECO:0000256" key="11">
    <source>
        <dbReference type="RuleBase" id="RU368036"/>
    </source>
</evidence>
<dbReference type="GO" id="GO:0103068">
    <property type="term" value="F:leukotriene C4 gamma-glutamyl transferase activity"/>
    <property type="evidence" value="ECO:0007669"/>
    <property type="project" value="UniProtKB-EC"/>
</dbReference>
<feature type="active site" description="Nucleophile" evidence="9">
    <location>
        <position position="365"/>
    </location>
</feature>
<dbReference type="PANTHER" id="PTHR43199">
    <property type="entry name" value="GLUTATHIONE HYDROLASE"/>
    <property type="match status" value="1"/>
</dbReference>
<dbReference type="NCBIfam" id="TIGR00066">
    <property type="entry name" value="g_glut_trans"/>
    <property type="match status" value="1"/>
</dbReference>
<evidence type="ECO:0000256" key="2">
    <source>
        <dbReference type="ARBA" id="ARBA00001089"/>
    </source>
</evidence>
<comment type="catalytic activity">
    <reaction evidence="8 11">
        <text>an N-terminal (5-L-glutamyl)-[peptide] + an alpha-amino acid = 5-L-glutamyl amino acid + an N-terminal L-alpha-aminoacyl-[peptide]</text>
        <dbReference type="Rhea" id="RHEA:23904"/>
        <dbReference type="Rhea" id="RHEA-COMP:9780"/>
        <dbReference type="Rhea" id="RHEA-COMP:9795"/>
        <dbReference type="ChEBI" id="CHEBI:77644"/>
        <dbReference type="ChEBI" id="CHEBI:78597"/>
        <dbReference type="ChEBI" id="CHEBI:78599"/>
        <dbReference type="ChEBI" id="CHEBI:78608"/>
        <dbReference type="EC" id="2.3.2.2"/>
    </reaction>
</comment>
<feature type="chain" id="PRO_5023027678" description="Glutathione hydrolase proenzyme" evidence="12">
    <location>
        <begin position="17"/>
        <end position="554"/>
    </location>
</feature>
<evidence type="ECO:0000313" key="14">
    <source>
        <dbReference type="Proteomes" id="UP000324974"/>
    </source>
</evidence>
<dbReference type="EC" id="2.3.2.2" evidence="11"/>
<accession>A0A5C1ASI4</accession>
<dbReference type="OrthoDB" id="9781342at2"/>
<evidence type="ECO:0000256" key="3">
    <source>
        <dbReference type="ARBA" id="ARBA00009381"/>
    </source>
</evidence>
<protein>
    <recommendedName>
        <fullName evidence="11">Glutathione hydrolase proenzyme</fullName>
        <ecNumber evidence="11">2.3.2.2</ecNumber>
        <ecNumber evidence="11">3.4.19.13</ecNumber>
    </recommendedName>
    <component>
        <recommendedName>
            <fullName evidence="11">Glutathione hydrolase large chain</fullName>
        </recommendedName>
    </component>
    <component>
        <recommendedName>
            <fullName evidence="11">Glutathione hydrolase small chain</fullName>
        </recommendedName>
    </component>
</protein>
<keyword evidence="14" id="KW-1185">Reference proteome</keyword>
<feature type="signal peptide" evidence="12">
    <location>
        <begin position="1"/>
        <end position="16"/>
    </location>
</feature>
<comment type="PTM">
    <text evidence="11">Cleaved by autocatalysis into a large and a small subunit.</text>
</comment>
<evidence type="ECO:0000256" key="8">
    <source>
        <dbReference type="ARBA" id="ARBA00047417"/>
    </source>
</evidence>
<dbReference type="AlphaFoldDB" id="A0A5C1ASI4"/>
<feature type="binding site" evidence="10">
    <location>
        <position position="407"/>
    </location>
    <ligand>
        <name>L-glutamate</name>
        <dbReference type="ChEBI" id="CHEBI:29985"/>
    </ligand>
</feature>
<dbReference type="InterPro" id="IPR043138">
    <property type="entry name" value="GGT_lsub"/>
</dbReference>
<dbReference type="GO" id="GO:0006751">
    <property type="term" value="P:glutathione catabolic process"/>
    <property type="evidence" value="ECO:0007669"/>
    <property type="project" value="UniProtKB-UniRule"/>
</dbReference>
<dbReference type="Proteomes" id="UP000324974">
    <property type="component" value="Chromosome"/>
</dbReference>
<evidence type="ECO:0000256" key="4">
    <source>
        <dbReference type="ARBA" id="ARBA00022679"/>
    </source>
</evidence>
<gene>
    <name evidence="13" type="ORF">PX52LOC_08247</name>
</gene>
<evidence type="ECO:0000256" key="9">
    <source>
        <dbReference type="PIRSR" id="PIRSR600101-1"/>
    </source>
</evidence>
<dbReference type="RefSeq" id="WP_149115358.1">
    <property type="nucleotide sequence ID" value="NZ_CP042425.1"/>
</dbReference>
<keyword evidence="11" id="KW-0317">Glutathione biosynthesis</keyword>
<dbReference type="InterPro" id="IPR051792">
    <property type="entry name" value="GGT_bact"/>
</dbReference>
<evidence type="ECO:0000313" key="13">
    <source>
        <dbReference type="EMBL" id="QEL21117.1"/>
    </source>
</evidence>
<dbReference type="UniPathway" id="UPA00204"/>